<evidence type="ECO:0000256" key="1">
    <source>
        <dbReference type="SAM" id="MobiDB-lite"/>
    </source>
</evidence>
<dbReference type="Gene3D" id="3.40.50.1240">
    <property type="entry name" value="Phosphoglycerate mutase-like"/>
    <property type="match status" value="2"/>
</dbReference>
<dbReference type="SUPFAM" id="SSF53254">
    <property type="entry name" value="Phosphoglycerate mutase-like"/>
    <property type="match status" value="1"/>
</dbReference>
<keyword evidence="4" id="KW-1185">Reference proteome</keyword>
<dbReference type="EMBL" id="BTFW01000003">
    <property type="protein sequence ID" value="GMM62586.1"/>
    <property type="molecule type" value="Genomic_DNA"/>
</dbReference>
<feature type="chain" id="PRO_5047481050" evidence="2">
    <location>
        <begin position="19"/>
        <end position="416"/>
    </location>
</feature>
<protein>
    <submittedName>
        <fullName evidence="3">AppA family phytase/histidine-type acid phosphatase</fullName>
    </submittedName>
</protein>
<dbReference type="InterPro" id="IPR029033">
    <property type="entry name" value="His_PPase_superfam"/>
</dbReference>
<evidence type="ECO:0000256" key="2">
    <source>
        <dbReference type="SAM" id="SignalP"/>
    </source>
</evidence>
<proteinExistence type="predicted"/>
<comment type="caution">
    <text evidence="3">The sequence shown here is derived from an EMBL/GenBank/DDBJ whole genome shotgun (WGS) entry which is preliminary data.</text>
</comment>
<accession>A0ABQ6PBG9</accession>
<sequence>MRHLLLSCALLAATPALAAPTPTTPEQAPAAPHAAHPPQGTVLERVVLLARHGIRSPTKDPQTLQAQTGHAWAQWPVAPGELTEHGKLALAQMVGMVRAHYTQAGLLPATGCPQPGSLAIWSDAKHHRTRESGSLWAEHLAPGCTLHAHALSDGQEDPIFAGSPTPLSVQDQSAITQEFAQRARALSPTVAQALHTLQEVLAPTACTTDTPHCLSADVATLAWKKGKPHLEGGLATGGTAAENLLLEYAQGLPEQAEPFGQTAPSPLIGQVFPLHIAESWLIRRLPTLAAHKGAGMALAVQNTLAGKVTPDLPANMAQARLLVLSGHDTNLDALATLYGLDWSFTDQPDPTAPNTTLAFELWRTAHGPYIAVRLFHQGLEELRALTPPDPTADIQLIASGPSLKTLRPTTAAQGRP</sequence>
<gene>
    <name evidence="3" type="ORF">NUTIK01_33630</name>
</gene>
<feature type="signal peptide" evidence="2">
    <location>
        <begin position="1"/>
        <end position="18"/>
    </location>
</feature>
<reference evidence="3 4" key="1">
    <citation type="submission" date="2023-06" db="EMBL/GenBank/DDBJ databases">
        <title>Draft genome sequence of Novosphingobium sp. strain IK01.</title>
        <authorList>
            <person name="Hatamoto M."/>
            <person name="Ikarashi T."/>
            <person name="Yamaguchi T."/>
        </authorList>
    </citation>
    <scope>NUCLEOTIDE SEQUENCE [LARGE SCALE GENOMIC DNA]</scope>
    <source>
        <strain evidence="3 4">IK01</strain>
    </source>
</reference>
<dbReference type="Pfam" id="PF00328">
    <property type="entry name" value="His_Phos_2"/>
    <property type="match status" value="1"/>
</dbReference>
<name>A0ABQ6PBG9_9SPHN</name>
<feature type="region of interest" description="Disordered" evidence="1">
    <location>
        <begin position="19"/>
        <end position="38"/>
    </location>
</feature>
<dbReference type="InterPro" id="IPR000560">
    <property type="entry name" value="His_Pase_clade-2"/>
</dbReference>
<evidence type="ECO:0000313" key="4">
    <source>
        <dbReference type="Proteomes" id="UP001187221"/>
    </source>
</evidence>
<evidence type="ECO:0000313" key="3">
    <source>
        <dbReference type="EMBL" id="GMM62586.1"/>
    </source>
</evidence>
<dbReference type="PROSITE" id="PS00616">
    <property type="entry name" value="HIS_ACID_PHOSPHAT_1"/>
    <property type="match status" value="1"/>
</dbReference>
<dbReference type="InterPro" id="IPR033379">
    <property type="entry name" value="Acid_Pase_AS"/>
</dbReference>
<organism evidence="3 4">
    <name type="scientific">Novosphingobium pituita</name>
    <dbReference type="NCBI Taxonomy" id="3056842"/>
    <lineage>
        <taxon>Bacteria</taxon>
        <taxon>Pseudomonadati</taxon>
        <taxon>Pseudomonadota</taxon>
        <taxon>Alphaproteobacteria</taxon>
        <taxon>Sphingomonadales</taxon>
        <taxon>Sphingomonadaceae</taxon>
        <taxon>Novosphingobium</taxon>
    </lineage>
</organism>
<keyword evidence="2" id="KW-0732">Signal</keyword>
<dbReference type="Proteomes" id="UP001187221">
    <property type="component" value="Unassembled WGS sequence"/>
</dbReference>